<protein>
    <submittedName>
        <fullName evidence="1">Uncharacterized protein</fullName>
    </submittedName>
</protein>
<proteinExistence type="predicted"/>
<organism evidence="1 2">
    <name type="scientific">Dictyocaulus viviparus</name>
    <name type="common">Bovine lungworm</name>
    <dbReference type="NCBI Taxonomy" id="29172"/>
    <lineage>
        <taxon>Eukaryota</taxon>
        <taxon>Metazoa</taxon>
        <taxon>Ecdysozoa</taxon>
        <taxon>Nematoda</taxon>
        <taxon>Chromadorea</taxon>
        <taxon>Rhabditida</taxon>
        <taxon>Rhabditina</taxon>
        <taxon>Rhabditomorpha</taxon>
        <taxon>Strongyloidea</taxon>
        <taxon>Metastrongylidae</taxon>
        <taxon>Dictyocaulus</taxon>
    </lineage>
</organism>
<accession>A0A0D8Y0F1</accession>
<sequence>MILLIYSYVSSSQPAVLASQDEHIRKLPITISCEPSAFSGQSLTEISSPEPRQIVILYVLTGNYFHSTANLRDEEDLLDYIEASSVRSVLPVVQFNRVDRKKIQSFME</sequence>
<name>A0A0D8Y0F1_DICVI</name>
<dbReference type="AlphaFoldDB" id="A0A0D8Y0F1"/>
<dbReference type="EMBL" id="KN716209">
    <property type="protein sequence ID" value="KJH50338.1"/>
    <property type="molecule type" value="Genomic_DNA"/>
</dbReference>
<reference evidence="1 2" key="1">
    <citation type="submission" date="2013-11" db="EMBL/GenBank/DDBJ databases">
        <title>Draft genome of the bovine lungworm Dictyocaulus viviparus.</title>
        <authorList>
            <person name="Mitreva M."/>
        </authorList>
    </citation>
    <scope>NUCLEOTIDE SEQUENCE [LARGE SCALE GENOMIC DNA]</scope>
    <source>
        <strain evidence="1 2">HannoverDv2000</strain>
    </source>
</reference>
<gene>
    <name evidence="1" type="ORF">DICVIV_03532</name>
</gene>
<evidence type="ECO:0000313" key="2">
    <source>
        <dbReference type="Proteomes" id="UP000053766"/>
    </source>
</evidence>
<evidence type="ECO:0000313" key="1">
    <source>
        <dbReference type="EMBL" id="KJH50338.1"/>
    </source>
</evidence>
<keyword evidence="2" id="KW-1185">Reference proteome</keyword>
<reference evidence="2" key="2">
    <citation type="journal article" date="2016" name="Sci. Rep.">
        <title>Dictyocaulus viviparus genome, variome and transcriptome elucidate lungworm biology and support future intervention.</title>
        <authorList>
            <person name="McNulty S.N."/>
            <person name="Strube C."/>
            <person name="Rosa B.A."/>
            <person name="Martin J.C."/>
            <person name="Tyagi R."/>
            <person name="Choi Y.J."/>
            <person name="Wang Q."/>
            <person name="Hallsworth Pepin K."/>
            <person name="Zhang X."/>
            <person name="Ozersky P."/>
            <person name="Wilson R.K."/>
            <person name="Sternberg P.W."/>
            <person name="Gasser R.B."/>
            <person name="Mitreva M."/>
        </authorList>
    </citation>
    <scope>NUCLEOTIDE SEQUENCE [LARGE SCALE GENOMIC DNA]</scope>
    <source>
        <strain evidence="2">HannoverDv2000</strain>
    </source>
</reference>
<dbReference type="Proteomes" id="UP000053766">
    <property type="component" value="Unassembled WGS sequence"/>
</dbReference>